<evidence type="ECO:0000259" key="2">
    <source>
        <dbReference type="Pfam" id="PF07727"/>
    </source>
</evidence>
<protein>
    <submittedName>
        <fullName evidence="3">Ribonuclease H-like domain-containing protein</fullName>
    </submittedName>
</protein>
<accession>A0ABQ4YM62</accession>
<keyword evidence="4" id="KW-1185">Reference proteome</keyword>
<reference evidence="3" key="2">
    <citation type="submission" date="2022-01" db="EMBL/GenBank/DDBJ databases">
        <authorList>
            <person name="Yamashiro T."/>
            <person name="Shiraishi A."/>
            <person name="Satake H."/>
            <person name="Nakayama K."/>
        </authorList>
    </citation>
    <scope>NUCLEOTIDE SEQUENCE</scope>
</reference>
<sequence length="276" mass="31330">MSVQFEVEQDFSKSGVTNLNVFDCVESETKAKPSPSPYDVEEGPSGREGSIRQPDLDGILGQPEFDKHIPHSSFDSNIHQPGHDELNTATPLGDNNESEGNVSTSKQVPIFQNVFESQTEEASPGLRRSRRSSKLRAKLNEYVLENKVKYRLNRYDNHTFLIAENCRFVSKLNKSSKPSSFEEASMDPNWINAMKDEMHDLYENNTWCLTDLPTGRKSIGSEWVFRIKYKYDGEIDRYKARLVAKGFGQKNGIDYKETFSPVVKMGTIRCLLSLAV</sequence>
<organism evidence="3 4">
    <name type="scientific">Tanacetum coccineum</name>
    <dbReference type="NCBI Taxonomy" id="301880"/>
    <lineage>
        <taxon>Eukaryota</taxon>
        <taxon>Viridiplantae</taxon>
        <taxon>Streptophyta</taxon>
        <taxon>Embryophyta</taxon>
        <taxon>Tracheophyta</taxon>
        <taxon>Spermatophyta</taxon>
        <taxon>Magnoliopsida</taxon>
        <taxon>eudicotyledons</taxon>
        <taxon>Gunneridae</taxon>
        <taxon>Pentapetalae</taxon>
        <taxon>asterids</taxon>
        <taxon>campanulids</taxon>
        <taxon>Asterales</taxon>
        <taxon>Asteraceae</taxon>
        <taxon>Asteroideae</taxon>
        <taxon>Anthemideae</taxon>
        <taxon>Anthemidinae</taxon>
        <taxon>Tanacetum</taxon>
    </lineage>
</organism>
<name>A0ABQ4YM62_9ASTR</name>
<dbReference type="Proteomes" id="UP001151760">
    <property type="component" value="Unassembled WGS sequence"/>
</dbReference>
<evidence type="ECO:0000313" key="3">
    <source>
        <dbReference type="EMBL" id="GJS77997.1"/>
    </source>
</evidence>
<feature type="compositionally biased region" description="Polar residues" evidence="1">
    <location>
        <begin position="87"/>
        <end position="102"/>
    </location>
</feature>
<comment type="caution">
    <text evidence="3">The sequence shown here is derived from an EMBL/GenBank/DDBJ whole genome shotgun (WGS) entry which is preliminary data.</text>
</comment>
<dbReference type="EMBL" id="BQNB010010491">
    <property type="protein sequence ID" value="GJS77997.1"/>
    <property type="molecule type" value="Genomic_DNA"/>
</dbReference>
<feature type="domain" description="Reverse transcriptase Ty1/copia-type" evidence="2">
    <location>
        <begin position="204"/>
        <end position="276"/>
    </location>
</feature>
<proteinExistence type="predicted"/>
<dbReference type="InterPro" id="IPR013103">
    <property type="entry name" value="RVT_2"/>
</dbReference>
<evidence type="ECO:0000256" key="1">
    <source>
        <dbReference type="SAM" id="MobiDB-lite"/>
    </source>
</evidence>
<feature type="region of interest" description="Disordered" evidence="1">
    <location>
        <begin position="27"/>
        <end position="102"/>
    </location>
</feature>
<evidence type="ECO:0000313" key="4">
    <source>
        <dbReference type="Proteomes" id="UP001151760"/>
    </source>
</evidence>
<reference evidence="3" key="1">
    <citation type="journal article" date="2022" name="Int. J. Mol. Sci.">
        <title>Draft Genome of Tanacetum Coccineum: Genomic Comparison of Closely Related Tanacetum-Family Plants.</title>
        <authorList>
            <person name="Yamashiro T."/>
            <person name="Shiraishi A."/>
            <person name="Nakayama K."/>
            <person name="Satake H."/>
        </authorList>
    </citation>
    <scope>NUCLEOTIDE SEQUENCE</scope>
</reference>
<gene>
    <name evidence="3" type="ORF">Tco_0727878</name>
</gene>
<dbReference type="Pfam" id="PF07727">
    <property type="entry name" value="RVT_2"/>
    <property type="match status" value="1"/>
</dbReference>